<dbReference type="Proteomes" id="UP000251545">
    <property type="component" value="Unassembled WGS sequence"/>
</dbReference>
<proteinExistence type="predicted"/>
<comment type="caution">
    <text evidence="1">The sequence shown here is derived from an EMBL/GenBank/DDBJ whole genome shotgun (WGS) entry which is preliminary data.</text>
</comment>
<evidence type="ECO:0000313" key="1">
    <source>
        <dbReference type="EMBL" id="PQV48239.1"/>
    </source>
</evidence>
<gene>
    <name evidence="1" type="ORF">CLV33_10589</name>
</gene>
<sequence>MIILYFSRANRLELRLIFTFLTKCDRYFTNDLTFKLLYYKNNSIILKYK</sequence>
<protein>
    <submittedName>
        <fullName evidence="1">Uncharacterized protein</fullName>
    </submittedName>
</protein>
<name>A0A362X0K0_9FLAO</name>
<reference evidence="1 2" key="1">
    <citation type="submission" date="2018-02" db="EMBL/GenBank/DDBJ databases">
        <title>Genomic Encyclopedia of Archaeal and Bacterial Type Strains, Phase II (KMG-II): from individual species to whole genera.</title>
        <authorList>
            <person name="Goeker M."/>
        </authorList>
    </citation>
    <scope>NUCLEOTIDE SEQUENCE [LARGE SCALE GENOMIC DNA]</scope>
    <source>
        <strain evidence="1 2">DSM 21165</strain>
    </source>
</reference>
<dbReference type="AlphaFoldDB" id="A0A362X0K0"/>
<organism evidence="1 2">
    <name type="scientific">Jejuia pallidilutea</name>
    <dbReference type="NCBI Taxonomy" id="504487"/>
    <lineage>
        <taxon>Bacteria</taxon>
        <taxon>Pseudomonadati</taxon>
        <taxon>Bacteroidota</taxon>
        <taxon>Flavobacteriia</taxon>
        <taxon>Flavobacteriales</taxon>
        <taxon>Flavobacteriaceae</taxon>
        <taxon>Jejuia</taxon>
    </lineage>
</organism>
<accession>A0A362X0K0</accession>
<evidence type="ECO:0000313" key="2">
    <source>
        <dbReference type="Proteomes" id="UP000251545"/>
    </source>
</evidence>
<dbReference type="EMBL" id="PVEO01000005">
    <property type="protein sequence ID" value="PQV48239.1"/>
    <property type="molecule type" value="Genomic_DNA"/>
</dbReference>